<dbReference type="AlphaFoldDB" id="A0A4P6LYY5"/>
<feature type="transmembrane region" description="Helical" evidence="14">
    <location>
        <begin position="7"/>
        <end position="27"/>
    </location>
</feature>
<dbReference type="CDD" id="cd00075">
    <property type="entry name" value="HATPase"/>
    <property type="match status" value="1"/>
</dbReference>
<name>A0A4P6LYY5_9FIRM</name>
<feature type="domain" description="Histidine kinase" evidence="15">
    <location>
        <begin position="121"/>
        <end position="334"/>
    </location>
</feature>
<keyword evidence="6 14" id="KW-0812">Transmembrane</keyword>
<keyword evidence="11 14" id="KW-0472">Membrane</keyword>
<evidence type="ECO:0000256" key="12">
    <source>
        <dbReference type="ARBA" id="ARBA00037219"/>
    </source>
</evidence>
<dbReference type="CDD" id="cd00082">
    <property type="entry name" value="HisKA"/>
    <property type="match status" value="1"/>
</dbReference>
<dbReference type="SUPFAM" id="SSF158472">
    <property type="entry name" value="HAMP domain-like"/>
    <property type="match status" value="1"/>
</dbReference>
<comment type="function">
    <text evidence="12">Member of the two-component regulatory system HssS/HssR involved in intracellular heme homeostasis and tempering of staphylococcal virulence. HssS functions as a heme sensor histidine kinase which is autophosphorylated at a histidine residue and transfers its phosphate group to an aspartate residue of HssR. HssR/HssS activates the expression of hrtAB, an efflux pump, in response to extracellular heme, hemin, hemoglobin or blood.</text>
</comment>
<comment type="catalytic activity">
    <reaction evidence="1">
        <text>ATP + protein L-histidine = ADP + protein N-phospho-L-histidine.</text>
        <dbReference type="EC" id="2.7.13.3"/>
    </reaction>
</comment>
<keyword evidence="8 14" id="KW-1133">Transmembrane helix</keyword>
<dbReference type="KEGG" id="bpro:PMF13cell1_03504"/>
<evidence type="ECO:0000259" key="16">
    <source>
        <dbReference type="PROSITE" id="PS50885"/>
    </source>
</evidence>
<dbReference type="Pfam" id="PF00672">
    <property type="entry name" value="HAMP"/>
    <property type="match status" value="1"/>
</dbReference>
<dbReference type="InterPro" id="IPR003594">
    <property type="entry name" value="HATPase_dom"/>
</dbReference>
<keyword evidence="7" id="KW-0418">Kinase</keyword>
<evidence type="ECO:0000256" key="8">
    <source>
        <dbReference type="ARBA" id="ARBA00022989"/>
    </source>
</evidence>
<dbReference type="InterPro" id="IPR003661">
    <property type="entry name" value="HisK_dim/P_dom"/>
</dbReference>
<dbReference type="FunFam" id="3.30.565.10:FF:000006">
    <property type="entry name" value="Sensor histidine kinase WalK"/>
    <property type="match status" value="1"/>
</dbReference>
<evidence type="ECO:0000256" key="9">
    <source>
        <dbReference type="ARBA" id="ARBA00023012"/>
    </source>
</evidence>
<dbReference type="SUPFAM" id="SSF55874">
    <property type="entry name" value="ATPase domain of HSP90 chaperone/DNA topoisomerase II/histidine kinase"/>
    <property type="match status" value="1"/>
</dbReference>
<keyword evidence="9" id="KW-0902">Two-component regulatory system</keyword>
<comment type="subcellular location">
    <subcellularLocation>
        <location evidence="2">Membrane</location>
        <topology evidence="2">Multi-pass membrane protein</topology>
    </subcellularLocation>
</comment>
<feature type="transmembrane region" description="Helical" evidence="14">
    <location>
        <begin position="42"/>
        <end position="63"/>
    </location>
</feature>
<dbReference type="EC" id="2.7.13.3" evidence="3"/>
<dbReference type="Pfam" id="PF00512">
    <property type="entry name" value="HisKA"/>
    <property type="match status" value="1"/>
</dbReference>
<dbReference type="SMART" id="SM00304">
    <property type="entry name" value="HAMP"/>
    <property type="match status" value="1"/>
</dbReference>
<dbReference type="FunFam" id="1.10.287.130:FF:000001">
    <property type="entry name" value="Two-component sensor histidine kinase"/>
    <property type="match status" value="1"/>
</dbReference>
<dbReference type="PROSITE" id="PS50109">
    <property type="entry name" value="HIS_KIN"/>
    <property type="match status" value="1"/>
</dbReference>
<evidence type="ECO:0000256" key="14">
    <source>
        <dbReference type="SAM" id="Phobius"/>
    </source>
</evidence>
<dbReference type="Gene3D" id="1.10.287.130">
    <property type="match status" value="1"/>
</dbReference>
<gene>
    <name evidence="17" type="primary">hssS</name>
    <name evidence="17" type="ORF">PMF13cell1_03504</name>
</gene>
<evidence type="ECO:0000256" key="4">
    <source>
        <dbReference type="ARBA" id="ARBA00022553"/>
    </source>
</evidence>
<dbReference type="SUPFAM" id="SSF47384">
    <property type="entry name" value="Homodimeric domain of signal transducing histidine kinase"/>
    <property type="match status" value="1"/>
</dbReference>
<dbReference type="InterPro" id="IPR036097">
    <property type="entry name" value="HisK_dim/P_sf"/>
</dbReference>
<evidence type="ECO:0000313" key="17">
    <source>
        <dbReference type="EMBL" id="QBE97941.1"/>
    </source>
</evidence>
<dbReference type="EMBL" id="CP035945">
    <property type="protein sequence ID" value="QBE97941.1"/>
    <property type="molecule type" value="Genomic_DNA"/>
</dbReference>
<organism evidence="17 18">
    <name type="scientific">Blautia producta</name>
    <dbReference type="NCBI Taxonomy" id="33035"/>
    <lineage>
        <taxon>Bacteria</taxon>
        <taxon>Bacillati</taxon>
        <taxon>Bacillota</taxon>
        <taxon>Clostridia</taxon>
        <taxon>Lachnospirales</taxon>
        <taxon>Lachnospiraceae</taxon>
        <taxon>Blautia</taxon>
    </lineage>
</organism>
<evidence type="ECO:0000313" key="18">
    <source>
        <dbReference type="Proteomes" id="UP000289794"/>
    </source>
</evidence>
<dbReference type="InterPro" id="IPR050398">
    <property type="entry name" value="HssS/ArlS-like"/>
</dbReference>
<evidence type="ECO:0000256" key="6">
    <source>
        <dbReference type="ARBA" id="ARBA00022692"/>
    </source>
</evidence>
<dbReference type="InterPro" id="IPR003660">
    <property type="entry name" value="HAMP_dom"/>
</dbReference>
<dbReference type="PRINTS" id="PR00344">
    <property type="entry name" value="BCTRLSENSOR"/>
</dbReference>
<dbReference type="Gene3D" id="6.10.340.10">
    <property type="match status" value="1"/>
</dbReference>
<evidence type="ECO:0000256" key="1">
    <source>
        <dbReference type="ARBA" id="ARBA00000085"/>
    </source>
</evidence>
<dbReference type="InterPro" id="IPR036890">
    <property type="entry name" value="HATPase_C_sf"/>
</dbReference>
<dbReference type="InterPro" id="IPR004358">
    <property type="entry name" value="Sig_transdc_His_kin-like_C"/>
</dbReference>
<dbReference type="SMART" id="SM00388">
    <property type="entry name" value="HisKA"/>
    <property type="match status" value="1"/>
</dbReference>
<evidence type="ECO:0000256" key="10">
    <source>
        <dbReference type="ARBA" id="ARBA00023026"/>
    </source>
</evidence>
<accession>A0A4P6LYY5</accession>
<dbReference type="Pfam" id="PF02518">
    <property type="entry name" value="HATPase_c"/>
    <property type="match status" value="1"/>
</dbReference>
<evidence type="ECO:0000256" key="2">
    <source>
        <dbReference type="ARBA" id="ARBA00004141"/>
    </source>
</evidence>
<protein>
    <recommendedName>
        <fullName evidence="13">Heme sensor protein HssS</fullName>
        <ecNumber evidence="3">2.7.13.3</ecNumber>
    </recommendedName>
</protein>
<sequence>MRRYFMFIILGILISAYILSLVIIMFLNKVFESSTALPETTAQILLSILVGGILASLLSKIILSPIEKLNQKMGKVAEGDFNLKLETESKIDEIQDLYSNFNQMVKELESTEMLQMDFISNVSHEFKTPINAIEGYAMLLQDNPQFSKEQAEYVNKILFNTMRLSKLTSNILLLAKIDNQTLFSRFERYRLDEQIRQAIVVLESKWTDKEIELDVEMEEIFYTGNEALLFHAWRNLIDNAVKFNPIGGSVVIRLKVICSSVVFTIRDFGPGIREEEARRIFDKFYQADSFHMDEGNGLGLALVKKIISVHSGTIRVENREDGGCEFTVTLPVTEKF</sequence>
<dbReference type="GO" id="GO:0005886">
    <property type="term" value="C:plasma membrane"/>
    <property type="evidence" value="ECO:0007669"/>
    <property type="project" value="TreeGrafter"/>
</dbReference>
<keyword evidence="10" id="KW-0843">Virulence</keyword>
<dbReference type="SMART" id="SM00387">
    <property type="entry name" value="HATPase_c"/>
    <property type="match status" value="1"/>
</dbReference>
<dbReference type="InterPro" id="IPR005467">
    <property type="entry name" value="His_kinase_dom"/>
</dbReference>
<dbReference type="PROSITE" id="PS50885">
    <property type="entry name" value="HAMP"/>
    <property type="match status" value="1"/>
</dbReference>
<evidence type="ECO:0000256" key="5">
    <source>
        <dbReference type="ARBA" id="ARBA00022679"/>
    </source>
</evidence>
<keyword evidence="4" id="KW-0597">Phosphoprotein</keyword>
<evidence type="ECO:0000256" key="11">
    <source>
        <dbReference type="ARBA" id="ARBA00023136"/>
    </source>
</evidence>
<dbReference type="PANTHER" id="PTHR45528:SF11">
    <property type="entry name" value="HISTIDINE KINASE"/>
    <property type="match status" value="1"/>
</dbReference>
<dbReference type="PANTHER" id="PTHR45528">
    <property type="entry name" value="SENSOR HISTIDINE KINASE CPXA"/>
    <property type="match status" value="1"/>
</dbReference>
<evidence type="ECO:0000259" key="15">
    <source>
        <dbReference type="PROSITE" id="PS50109"/>
    </source>
</evidence>
<dbReference type="Gene3D" id="3.30.565.10">
    <property type="entry name" value="Histidine kinase-like ATPase, C-terminal domain"/>
    <property type="match status" value="1"/>
</dbReference>
<dbReference type="Proteomes" id="UP000289794">
    <property type="component" value="Chromosome"/>
</dbReference>
<feature type="domain" description="HAMP" evidence="16">
    <location>
        <begin position="60"/>
        <end position="113"/>
    </location>
</feature>
<dbReference type="CDD" id="cd06225">
    <property type="entry name" value="HAMP"/>
    <property type="match status" value="1"/>
</dbReference>
<reference evidence="17 18" key="1">
    <citation type="submission" date="2019-01" db="EMBL/GenBank/DDBJ databases">
        <title>PMF-metabolizing Aryl O-demethylase.</title>
        <authorList>
            <person name="Kim M."/>
        </authorList>
    </citation>
    <scope>NUCLEOTIDE SEQUENCE [LARGE SCALE GENOMIC DNA]</scope>
    <source>
        <strain evidence="17 18">PMF1</strain>
    </source>
</reference>
<evidence type="ECO:0000256" key="7">
    <source>
        <dbReference type="ARBA" id="ARBA00022777"/>
    </source>
</evidence>
<dbReference type="GO" id="GO:0000155">
    <property type="term" value="F:phosphorelay sensor kinase activity"/>
    <property type="evidence" value="ECO:0007669"/>
    <property type="project" value="InterPro"/>
</dbReference>
<evidence type="ECO:0000256" key="13">
    <source>
        <dbReference type="ARBA" id="ARBA00040841"/>
    </source>
</evidence>
<evidence type="ECO:0000256" key="3">
    <source>
        <dbReference type="ARBA" id="ARBA00012438"/>
    </source>
</evidence>
<proteinExistence type="predicted"/>
<keyword evidence="5 17" id="KW-0808">Transferase</keyword>